<protein>
    <submittedName>
        <fullName evidence="2">Uncharacterized protein</fullName>
    </submittedName>
</protein>
<keyword evidence="1" id="KW-0812">Transmembrane</keyword>
<dbReference type="EMBL" id="KN837180">
    <property type="protein sequence ID" value="KIJ36245.1"/>
    <property type="molecule type" value="Genomic_DNA"/>
</dbReference>
<keyword evidence="3" id="KW-1185">Reference proteome</keyword>
<dbReference type="AlphaFoldDB" id="A0A0C9VF42"/>
<dbReference type="HOGENOM" id="CLU_2607539_0_0_1"/>
<proteinExistence type="predicted"/>
<sequence>MSILASTTGFRTKYESFSSAWYPSVSITFAAWWAISLIEWHIRYEAKDGGCSAIYVSHFGQFPHFDVQIVLRNAYRIDP</sequence>
<reference evidence="2 3" key="1">
    <citation type="submission" date="2014-06" db="EMBL/GenBank/DDBJ databases">
        <title>Evolutionary Origins and Diversification of the Mycorrhizal Mutualists.</title>
        <authorList>
            <consortium name="DOE Joint Genome Institute"/>
            <consortium name="Mycorrhizal Genomics Consortium"/>
            <person name="Kohler A."/>
            <person name="Kuo A."/>
            <person name="Nagy L.G."/>
            <person name="Floudas D."/>
            <person name="Copeland A."/>
            <person name="Barry K.W."/>
            <person name="Cichocki N."/>
            <person name="Veneault-Fourrey C."/>
            <person name="LaButti K."/>
            <person name="Lindquist E.A."/>
            <person name="Lipzen A."/>
            <person name="Lundell T."/>
            <person name="Morin E."/>
            <person name="Murat C."/>
            <person name="Riley R."/>
            <person name="Ohm R."/>
            <person name="Sun H."/>
            <person name="Tunlid A."/>
            <person name="Henrissat B."/>
            <person name="Grigoriev I.V."/>
            <person name="Hibbett D.S."/>
            <person name="Martin F."/>
        </authorList>
    </citation>
    <scope>NUCLEOTIDE SEQUENCE [LARGE SCALE GENOMIC DNA]</scope>
    <source>
        <strain evidence="2 3">SS14</strain>
    </source>
</reference>
<keyword evidence="1" id="KW-1133">Transmembrane helix</keyword>
<feature type="transmembrane region" description="Helical" evidence="1">
    <location>
        <begin position="20"/>
        <end position="38"/>
    </location>
</feature>
<gene>
    <name evidence="2" type="ORF">M422DRAFT_34365</name>
</gene>
<dbReference type="Proteomes" id="UP000054279">
    <property type="component" value="Unassembled WGS sequence"/>
</dbReference>
<evidence type="ECO:0000313" key="3">
    <source>
        <dbReference type="Proteomes" id="UP000054279"/>
    </source>
</evidence>
<accession>A0A0C9VF42</accession>
<name>A0A0C9VF42_SPHS4</name>
<evidence type="ECO:0000313" key="2">
    <source>
        <dbReference type="EMBL" id="KIJ36245.1"/>
    </source>
</evidence>
<organism evidence="2 3">
    <name type="scientific">Sphaerobolus stellatus (strain SS14)</name>
    <dbReference type="NCBI Taxonomy" id="990650"/>
    <lineage>
        <taxon>Eukaryota</taxon>
        <taxon>Fungi</taxon>
        <taxon>Dikarya</taxon>
        <taxon>Basidiomycota</taxon>
        <taxon>Agaricomycotina</taxon>
        <taxon>Agaricomycetes</taxon>
        <taxon>Phallomycetidae</taxon>
        <taxon>Geastrales</taxon>
        <taxon>Sphaerobolaceae</taxon>
        <taxon>Sphaerobolus</taxon>
    </lineage>
</organism>
<keyword evidence="1" id="KW-0472">Membrane</keyword>
<evidence type="ECO:0000256" key="1">
    <source>
        <dbReference type="SAM" id="Phobius"/>
    </source>
</evidence>